<evidence type="ECO:0000313" key="4">
    <source>
        <dbReference type="Proteomes" id="UP000030762"/>
    </source>
</evidence>
<evidence type="ECO:0000256" key="2">
    <source>
        <dbReference type="SAM" id="SignalP"/>
    </source>
</evidence>
<feature type="chain" id="PRO_5004570838" evidence="2">
    <location>
        <begin position="18"/>
        <end position="325"/>
    </location>
</feature>
<accession>T0R208</accession>
<dbReference type="STRING" id="1156394.T0R208"/>
<dbReference type="Gene3D" id="2.130.10.30">
    <property type="entry name" value="Regulator of chromosome condensation 1/beta-lactamase-inhibitor protein II"/>
    <property type="match status" value="1"/>
</dbReference>
<keyword evidence="2" id="KW-0732">Signal</keyword>
<proteinExistence type="predicted"/>
<feature type="region of interest" description="Disordered" evidence="1">
    <location>
        <begin position="43"/>
        <end position="147"/>
    </location>
</feature>
<dbReference type="OMA" id="YITCANG"/>
<dbReference type="VEuPathDB" id="FungiDB:SDRG_16114"/>
<name>T0R208_SAPDV</name>
<gene>
    <name evidence="3" type="ORF">SDRG_16114</name>
</gene>
<evidence type="ECO:0000256" key="1">
    <source>
        <dbReference type="SAM" id="MobiDB-lite"/>
    </source>
</evidence>
<sequence>MKAVILRIAVCATLVVASFSTEHLGCGVDTPTRAPVPTVTTIAPVPTAMPEPTTAAPAATTTETPAPTTTETPAPTTTETPAPTTTETPAPTTTETPAPTTTETPAPTTTETPASTTTETPAPTTTETPAPTTTETPAPTTTPTMPAPWVRLGSDFAQVSLDDNTICAVGQDGRIYMGKKDDSVSQSGVIYALSSSGREITSYNLTSKAAHVTTLATSATIKQFDAQRGILCATTSDKVYCASASADTFGEPWKANAVASVAVVAVTAESNCILTTDRAIWCTSIYIPFKWTTYEGTWNHFTVSNGIVCAVAYPSNDVYCRTADV</sequence>
<keyword evidence="4" id="KW-1185">Reference proteome</keyword>
<dbReference type="EMBL" id="JH767244">
    <property type="protein sequence ID" value="EQC26048.1"/>
    <property type="molecule type" value="Genomic_DNA"/>
</dbReference>
<dbReference type="GeneID" id="19956841"/>
<dbReference type="RefSeq" id="XP_008620533.1">
    <property type="nucleotide sequence ID" value="XM_008622311.1"/>
</dbReference>
<protein>
    <submittedName>
        <fullName evidence="3">Uncharacterized protein</fullName>
    </submittedName>
</protein>
<dbReference type="AlphaFoldDB" id="T0R208"/>
<reference evidence="3 4" key="1">
    <citation type="submission" date="2012-04" db="EMBL/GenBank/DDBJ databases">
        <title>The Genome Sequence of Saprolegnia declina VS20.</title>
        <authorList>
            <consortium name="The Broad Institute Genome Sequencing Platform"/>
            <person name="Russ C."/>
            <person name="Nusbaum C."/>
            <person name="Tyler B."/>
            <person name="van West P."/>
            <person name="Dieguez-Uribeondo J."/>
            <person name="de Bruijn I."/>
            <person name="Tripathy S."/>
            <person name="Jiang R."/>
            <person name="Young S.K."/>
            <person name="Zeng Q."/>
            <person name="Gargeya S."/>
            <person name="Fitzgerald M."/>
            <person name="Haas B."/>
            <person name="Abouelleil A."/>
            <person name="Alvarado L."/>
            <person name="Arachchi H.M."/>
            <person name="Berlin A."/>
            <person name="Chapman S.B."/>
            <person name="Goldberg J."/>
            <person name="Griggs A."/>
            <person name="Gujja S."/>
            <person name="Hansen M."/>
            <person name="Howarth C."/>
            <person name="Imamovic A."/>
            <person name="Larimer J."/>
            <person name="McCowen C."/>
            <person name="Montmayeur A."/>
            <person name="Murphy C."/>
            <person name="Neiman D."/>
            <person name="Pearson M."/>
            <person name="Priest M."/>
            <person name="Roberts A."/>
            <person name="Saif S."/>
            <person name="Shea T."/>
            <person name="Sisk P."/>
            <person name="Sykes S."/>
            <person name="Wortman J."/>
            <person name="Nusbaum C."/>
            <person name="Birren B."/>
        </authorList>
    </citation>
    <scope>NUCLEOTIDE SEQUENCE [LARGE SCALE GENOMIC DNA]</scope>
    <source>
        <strain evidence="3 4">VS20</strain>
    </source>
</reference>
<organism evidence="3 4">
    <name type="scientific">Saprolegnia diclina (strain VS20)</name>
    <dbReference type="NCBI Taxonomy" id="1156394"/>
    <lineage>
        <taxon>Eukaryota</taxon>
        <taxon>Sar</taxon>
        <taxon>Stramenopiles</taxon>
        <taxon>Oomycota</taxon>
        <taxon>Saprolegniomycetes</taxon>
        <taxon>Saprolegniales</taxon>
        <taxon>Saprolegniaceae</taxon>
        <taxon>Saprolegnia</taxon>
    </lineage>
</organism>
<dbReference type="InParanoid" id="T0R208"/>
<dbReference type="InterPro" id="IPR009091">
    <property type="entry name" value="RCC1/BLIP-II"/>
</dbReference>
<evidence type="ECO:0000313" key="3">
    <source>
        <dbReference type="EMBL" id="EQC26048.1"/>
    </source>
</evidence>
<feature type="signal peptide" evidence="2">
    <location>
        <begin position="1"/>
        <end position="17"/>
    </location>
</feature>
<dbReference type="Proteomes" id="UP000030762">
    <property type="component" value="Unassembled WGS sequence"/>
</dbReference>